<gene>
    <name evidence="2" type="ORF">BB561_006782</name>
</gene>
<dbReference type="AlphaFoldDB" id="A0A2T9Y1I9"/>
<dbReference type="Proteomes" id="UP000245383">
    <property type="component" value="Unassembled WGS sequence"/>
</dbReference>
<name>A0A2T9Y1I9_9FUNG</name>
<evidence type="ECO:0000313" key="3">
    <source>
        <dbReference type="Proteomes" id="UP000245383"/>
    </source>
</evidence>
<feature type="region of interest" description="Disordered" evidence="1">
    <location>
        <begin position="1"/>
        <end position="20"/>
    </location>
</feature>
<accession>A0A2T9Y1I9</accession>
<reference evidence="2 3" key="1">
    <citation type="journal article" date="2018" name="MBio">
        <title>Comparative Genomics Reveals the Core Gene Toolbox for the Fungus-Insect Symbiosis.</title>
        <authorList>
            <person name="Wang Y."/>
            <person name="Stata M."/>
            <person name="Wang W."/>
            <person name="Stajich J.E."/>
            <person name="White M.M."/>
            <person name="Moncalvo J.M."/>
        </authorList>
    </citation>
    <scope>NUCLEOTIDE SEQUENCE [LARGE SCALE GENOMIC DNA]</scope>
    <source>
        <strain evidence="2 3">SWE-8-4</strain>
    </source>
</reference>
<comment type="caution">
    <text evidence="2">The sequence shown here is derived from an EMBL/GenBank/DDBJ whole genome shotgun (WGS) entry which is preliminary data.</text>
</comment>
<sequence>MNPLNNSTLPVIGTSPPLRELLNGRANQRSQLESALRKGGAAQIRCNPGYLDANNTGKYYNGQPDYVAPPQQAEEQEISPPPPAANEAPTPGGLREVCPLIVDIQKCMNKCVDDALA</sequence>
<feature type="region of interest" description="Disordered" evidence="1">
    <location>
        <begin position="57"/>
        <end position="92"/>
    </location>
</feature>
<evidence type="ECO:0000256" key="1">
    <source>
        <dbReference type="SAM" id="MobiDB-lite"/>
    </source>
</evidence>
<proteinExistence type="predicted"/>
<organism evidence="2 3">
    <name type="scientific">Smittium simulii</name>
    <dbReference type="NCBI Taxonomy" id="133385"/>
    <lineage>
        <taxon>Eukaryota</taxon>
        <taxon>Fungi</taxon>
        <taxon>Fungi incertae sedis</taxon>
        <taxon>Zoopagomycota</taxon>
        <taxon>Kickxellomycotina</taxon>
        <taxon>Harpellomycetes</taxon>
        <taxon>Harpellales</taxon>
        <taxon>Legeriomycetaceae</taxon>
        <taxon>Smittium</taxon>
    </lineage>
</organism>
<dbReference type="EMBL" id="MBFR01000706">
    <property type="protein sequence ID" value="PVU86216.1"/>
    <property type="molecule type" value="Genomic_DNA"/>
</dbReference>
<keyword evidence="3" id="KW-1185">Reference proteome</keyword>
<protein>
    <submittedName>
        <fullName evidence="2">Uncharacterized protein</fullName>
    </submittedName>
</protein>
<evidence type="ECO:0000313" key="2">
    <source>
        <dbReference type="EMBL" id="PVU86216.1"/>
    </source>
</evidence>